<evidence type="ECO:0000313" key="6">
    <source>
        <dbReference type="RefSeq" id="XP_016503639.1"/>
    </source>
</evidence>
<evidence type="ECO:0000256" key="2">
    <source>
        <dbReference type="ARBA" id="ARBA00022670"/>
    </source>
</evidence>
<sequence>MASYVVVLVYFVTFTLLTIFFPRTLAVTIRSGLMHRTRGFVANISIGEPAMYQLVLIDTSSNKFWIQCYPCVKCSNQKEIPHFYPANSSTYVVEPYNSHMCGVYGGKRGDKGECLYKSKFPDQSVSTGTLGRDTLQFTTSDNGTMMVPRIAFGCGTHNAGGGFGDEYCGILGLGPGETSLVRQIGSSQFSFCIGSLIINDPYSHLIIGDGATIEGNPTPFEIYQDSYYVKLDGISIGEKQLAIDRKLITNFVTFDLRTPTTYLHKGAYEVLSAEVTRLTEGKLELVDMVSDRLCFFGTYLKGCKRFSGC</sequence>
<protein>
    <submittedName>
        <fullName evidence="6">Aspartic proteinase nepenthesin-1-like</fullName>
    </submittedName>
</protein>
<keyword evidence="5" id="KW-1185">Reference proteome</keyword>
<dbReference type="InterPro" id="IPR032861">
    <property type="entry name" value="TAXi_N"/>
</dbReference>
<evidence type="ECO:0000256" key="3">
    <source>
        <dbReference type="ARBA" id="ARBA00022801"/>
    </source>
</evidence>
<dbReference type="InterPro" id="IPR021109">
    <property type="entry name" value="Peptidase_aspartic_dom_sf"/>
</dbReference>
<dbReference type="PROSITE" id="PS51767">
    <property type="entry name" value="PEPTIDASE_A1"/>
    <property type="match status" value="1"/>
</dbReference>
<dbReference type="PANTHER" id="PTHR47967">
    <property type="entry name" value="OS07G0603500 PROTEIN-RELATED"/>
    <property type="match status" value="1"/>
</dbReference>
<organism evidence="5 6">
    <name type="scientific">Nicotiana tabacum</name>
    <name type="common">Common tobacco</name>
    <dbReference type="NCBI Taxonomy" id="4097"/>
    <lineage>
        <taxon>Eukaryota</taxon>
        <taxon>Viridiplantae</taxon>
        <taxon>Streptophyta</taxon>
        <taxon>Embryophyta</taxon>
        <taxon>Tracheophyta</taxon>
        <taxon>Spermatophyta</taxon>
        <taxon>Magnoliopsida</taxon>
        <taxon>eudicotyledons</taxon>
        <taxon>Gunneridae</taxon>
        <taxon>Pentapetalae</taxon>
        <taxon>asterids</taxon>
        <taxon>lamiids</taxon>
        <taxon>Solanales</taxon>
        <taxon>Solanaceae</taxon>
        <taxon>Nicotianoideae</taxon>
        <taxon>Nicotianeae</taxon>
        <taxon>Nicotiana</taxon>
    </lineage>
</organism>
<evidence type="ECO:0000256" key="1">
    <source>
        <dbReference type="ARBA" id="ARBA00007447"/>
    </source>
</evidence>
<dbReference type="Pfam" id="PF14543">
    <property type="entry name" value="TAXi_N"/>
    <property type="match status" value="1"/>
</dbReference>
<dbReference type="PaxDb" id="4097-A0A1S4CRJ4"/>
<keyword evidence="2" id="KW-0645">Protease</keyword>
<dbReference type="GO" id="GO:0008233">
    <property type="term" value="F:peptidase activity"/>
    <property type="evidence" value="ECO:0007669"/>
    <property type="project" value="UniProtKB-KW"/>
</dbReference>
<evidence type="ECO:0000259" key="4">
    <source>
        <dbReference type="PROSITE" id="PS51767"/>
    </source>
</evidence>
<name>A0A1S4CRJ4_TOBAC</name>
<dbReference type="OrthoDB" id="2747330at2759"/>
<dbReference type="InterPro" id="IPR033121">
    <property type="entry name" value="PEPTIDASE_A1"/>
</dbReference>
<evidence type="ECO:0000313" key="5">
    <source>
        <dbReference type="Proteomes" id="UP000790787"/>
    </source>
</evidence>
<keyword evidence="3" id="KW-0378">Hydrolase</keyword>
<dbReference type="InterPro" id="IPR032799">
    <property type="entry name" value="TAXi_C"/>
</dbReference>
<accession>A0A1S4CRJ4</accession>
<dbReference type="AlphaFoldDB" id="A0A1S4CRJ4"/>
<dbReference type="SUPFAM" id="SSF50630">
    <property type="entry name" value="Acid proteases"/>
    <property type="match status" value="1"/>
</dbReference>
<dbReference type="Gene3D" id="2.40.70.10">
    <property type="entry name" value="Acid Proteases"/>
    <property type="match status" value="2"/>
</dbReference>
<dbReference type="InterPro" id="IPR051708">
    <property type="entry name" value="Plant_Aspart_Prot_A1"/>
</dbReference>
<dbReference type="PANTHER" id="PTHR47967:SF14">
    <property type="entry name" value="EUKARYOTIC ASPARTYL PROTEASE FAMILY PROTEIN"/>
    <property type="match status" value="1"/>
</dbReference>
<gene>
    <name evidence="6" type="primary">LOC107821705</name>
</gene>
<dbReference type="RefSeq" id="XP_016503639.1">
    <property type="nucleotide sequence ID" value="XM_016648153.1"/>
</dbReference>
<reference evidence="5" key="1">
    <citation type="journal article" date="2014" name="Nat. Commun.">
        <title>The tobacco genome sequence and its comparison with those of tomato and potato.</title>
        <authorList>
            <person name="Sierro N."/>
            <person name="Battey J.N."/>
            <person name="Ouadi S."/>
            <person name="Bakaher N."/>
            <person name="Bovet L."/>
            <person name="Willig A."/>
            <person name="Goepfert S."/>
            <person name="Peitsch M.C."/>
            <person name="Ivanov N.V."/>
        </authorList>
    </citation>
    <scope>NUCLEOTIDE SEQUENCE [LARGE SCALE GENOMIC DNA]</scope>
</reference>
<reference evidence="6" key="2">
    <citation type="submission" date="2025-08" db="UniProtKB">
        <authorList>
            <consortium name="RefSeq"/>
        </authorList>
    </citation>
    <scope>IDENTIFICATION</scope>
    <source>
        <tissue evidence="6">Leaf</tissue>
    </source>
</reference>
<comment type="similarity">
    <text evidence="1">Belongs to the peptidase A1 family.</text>
</comment>
<proteinExistence type="inferred from homology"/>
<feature type="domain" description="Peptidase A1" evidence="4">
    <location>
        <begin position="40"/>
        <end position="309"/>
    </location>
</feature>
<dbReference type="Proteomes" id="UP000790787">
    <property type="component" value="Chromosome 18"/>
</dbReference>
<dbReference type="Pfam" id="PF14541">
    <property type="entry name" value="TAXi_C"/>
    <property type="match status" value="1"/>
</dbReference>
<dbReference type="KEGG" id="nta:107821705"/>
<dbReference type="GO" id="GO:0006508">
    <property type="term" value="P:proteolysis"/>
    <property type="evidence" value="ECO:0007669"/>
    <property type="project" value="UniProtKB-KW"/>
</dbReference>
<dbReference type="GeneID" id="107821705"/>